<dbReference type="Pfam" id="PF01693">
    <property type="entry name" value="Cauli_VI"/>
    <property type="match status" value="1"/>
</dbReference>
<dbReference type="SUPFAM" id="SSF55658">
    <property type="entry name" value="L9 N-domain-like"/>
    <property type="match status" value="1"/>
</dbReference>
<feature type="domain" description="Ribonuclease H1 N-terminal" evidence="1">
    <location>
        <begin position="7"/>
        <end position="46"/>
    </location>
</feature>
<organism evidence="2 3">
    <name type="scientific">Stylosanthes scabra</name>
    <dbReference type="NCBI Taxonomy" id="79078"/>
    <lineage>
        <taxon>Eukaryota</taxon>
        <taxon>Viridiplantae</taxon>
        <taxon>Streptophyta</taxon>
        <taxon>Embryophyta</taxon>
        <taxon>Tracheophyta</taxon>
        <taxon>Spermatophyta</taxon>
        <taxon>Magnoliopsida</taxon>
        <taxon>eudicotyledons</taxon>
        <taxon>Gunneridae</taxon>
        <taxon>Pentapetalae</taxon>
        <taxon>rosids</taxon>
        <taxon>fabids</taxon>
        <taxon>Fabales</taxon>
        <taxon>Fabaceae</taxon>
        <taxon>Papilionoideae</taxon>
        <taxon>50 kb inversion clade</taxon>
        <taxon>dalbergioids sensu lato</taxon>
        <taxon>Dalbergieae</taxon>
        <taxon>Pterocarpus clade</taxon>
        <taxon>Stylosanthes</taxon>
    </lineage>
</organism>
<proteinExistence type="predicted"/>
<sequence>MDGRGGKFYAVRIGKNPGIYRSWDEAEEQVMGFGGAGHKSFFTYEEVVQYMGRRSRRSEARGANGGVAGARAKSLAGHFSRCRVTTWRGGDPGFCSSSPMEASQGGFSGKVGDSPQISTQCQRNAERFLGMACQSLGLGFPVFVPQQIEPSQGKELFGYTVILPKLERGLEVVAYGSVDVDEETARMKAAELMVQRVLAAIREKMTMLEAECVEIKQVLGSG</sequence>
<dbReference type="Proteomes" id="UP001341840">
    <property type="component" value="Unassembled WGS sequence"/>
</dbReference>
<accession>A0ABU6SED1</accession>
<dbReference type="Pfam" id="PF14709">
    <property type="entry name" value="DND1_DSRM"/>
    <property type="match status" value="1"/>
</dbReference>
<evidence type="ECO:0000313" key="3">
    <source>
        <dbReference type="Proteomes" id="UP001341840"/>
    </source>
</evidence>
<dbReference type="Gene3D" id="3.40.970.10">
    <property type="entry name" value="Ribonuclease H1, N-terminal domain"/>
    <property type="match status" value="1"/>
</dbReference>
<name>A0ABU6SED1_9FABA</name>
<gene>
    <name evidence="2" type="ORF">PIB30_039836</name>
</gene>
<dbReference type="InterPro" id="IPR037056">
    <property type="entry name" value="RNase_H1_N_sf"/>
</dbReference>
<protein>
    <recommendedName>
        <fullName evidence="1">Ribonuclease H1 N-terminal domain-containing protein</fullName>
    </recommendedName>
</protein>
<dbReference type="EMBL" id="JASCZI010060627">
    <property type="protein sequence ID" value="MED6134747.1"/>
    <property type="molecule type" value="Genomic_DNA"/>
</dbReference>
<evidence type="ECO:0000313" key="2">
    <source>
        <dbReference type="EMBL" id="MED6134747.1"/>
    </source>
</evidence>
<keyword evidence="3" id="KW-1185">Reference proteome</keyword>
<dbReference type="InterPro" id="IPR011320">
    <property type="entry name" value="RNase_H1_N"/>
</dbReference>
<dbReference type="InterPro" id="IPR009027">
    <property type="entry name" value="Ribosomal_bL9/RNase_H1_N"/>
</dbReference>
<evidence type="ECO:0000259" key="1">
    <source>
        <dbReference type="Pfam" id="PF01693"/>
    </source>
</evidence>
<reference evidence="2 3" key="1">
    <citation type="journal article" date="2023" name="Plants (Basel)">
        <title>Bridging the Gap: Combining Genomics and Transcriptomics Approaches to Understand Stylosanthes scabra, an Orphan Legume from the Brazilian Caatinga.</title>
        <authorList>
            <person name="Ferreira-Neto J.R.C."/>
            <person name="da Silva M.D."/>
            <person name="Binneck E."/>
            <person name="de Melo N.F."/>
            <person name="da Silva R.H."/>
            <person name="de Melo A.L.T.M."/>
            <person name="Pandolfi V."/>
            <person name="Bustamante F.O."/>
            <person name="Brasileiro-Vidal A.C."/>
            <person name="Benko-Iseppon A.M."/>
        </authorList>
    </citation>
    <scope>NUCLEOTIDE SEQUENCE [LARGE SCALE GENOMIC DNA]</scope>
    <source>
        <tissue evidence="2">Leaves</tissue>
    </source>
</reference>
<comment type="caution">
    <text evidence="2">The sequence shown here is derived from an EMBL/GenBank/DDBJ whole genome shotgun (WGS) entry which is preliminary data.</text>
</comment>